<protein>
    <submittedName>
        <fullName evidence="3">Lipase</fullName>
    </submittedName>
</protein>
<sequence>MRRVVVAVVAFAAVLLACAGLGAAQLQPYVYKDAYRSHIFARASYCRSSSLVGWSCGFICNTVPGFRTDTTVESDDLDAFGFIGVDDANRQIVVAFRGTSTATNWLQNIKYFRTPYTISSSCGAACEVHRGFFSTYLSVRPQVNMAVMRLIGLLPGYQVLVTGHSLGGAMAMLAAVDLQEQFNKMWAPQQPVVLYTFGAPRVGNPAFAKWAAGLLAKGPHYRVTHARDPVPHLPPMSFGFLHTPTEVFYRTTDNSSMRVCADSATAESEDCSNDLWAVGISDHLTYLGEDTGCSCSTCPSARMANLNGEAEATMPAHLYARLTWEYSKSRVGL</sequence>
<evidence type="ECO:0000313" key="4">
    <source>
        <dbReference type="Proteomes" id="UP001430356"/>
    </source>
</evidence>
<dbReference type="PROSITE" id="PS51257">
    <property type="entry name" value="PROKAR_LIPOPROTEIN"/>
    <property type="match status" value="1"/>
</dbReference>
<dbReference type="CDD" id="cd00519">
    <property type="entry name" value="Lipase_3"/>
    <property type="match status" value="1"/>
</dbReference>
<keyword evidence="1" id="KW-0732">Signal</keyword>
<evidence type="ECO:0000259" key="2">
    <source>
        <dbReference type="Pfam" id="PF01764"/>
    </source>
</evidence>
<feature type="chain" id="PRO_5043429695" evidence="1">
    <location>
        <begin position="25"/>
        <end position="333"/>
    </location>
</feature>
<dbReference type="Pfam" id="PF01764">
    <property type="entry name" value="Lipase_3"/>
    <property type="match status" value="1"/>
</dbReference>
<dbReference type="SUPFAM" id="SSF53474">
    <property type="entry name" value="alpha/beta-Hydrolases"/>
    <property type="match status" value="1"/>
</dbReference>
<proteinExistence type="predicted"/>
<dbReference type="AlphaFoldDB" id="A0AAW0EUV9"/>
<dbReference type="EMBL" id="JAECZO010000123">
    <property type="protein sequence ID" value="KAK7197888.1"/>
    <property type="molecule type" value="Genomic_DNA"/>
</dbReference>
<reference evidence="3 4" key="1">
    <citation type="journal article" date="2021" name="MBio">
        <title>A New Model Trypanosomatid, Novymonas esmeraldas: Genomic Perception of Its 'Candidatus Pandoraea novymonadis' Endosymbiont.</title>
        <authorList>
            <person name="Zakharova A."/>
            <person name="Saura A."/>
            <person name="Butenko A."/>
            <person name="Podesvova L."/>
            <person name="Warmusova S."/>
            <person name="Kostygov A.Y."/>
            <person name="Nenarokova A."/>
            <person name="Lukes J."/>
            <person name="Opperdoes F.R."/>
            <person name="Yurchenko V."/>
        </authorList>
    </citation>
    <scope>NUCLEOTIDE SEQUENCE [LARGE SCALE GENOMIC DNA]</scope>
    <source>
        <strain evidence="3 4">E262AT.01</strain>
    </source>
</reference>
<feature type="domain" description="Fungal lipase-type" evidence="2">
    <location>
        <begin position="93"/>
        <end position="237"/>
    </location>
</feature>
<evidence type="ECO:0000313" key="3">
    <source>
        <dbReference type="EMBL" id="KAK7197888.1"/>
    </source>
</evidence>
<organism evidence="3 4">
    <name type="scientific">Novymonas esmeraldas</name>
    <dbReference type="NCBI Taxonomy" id="1808958"/>
    <lineage>
        <taxon>Eukaryota</taxon>
        <taxon>Discoba</taxon>
        <taxon>Euglenozoa</taxon>
        <taxon>Kinetoplastea</taxon>
        <taxon>Metakinetoplastina</taxon>
        <taxon>Trypanosomatida</taxon>
        <taxon>Trypanosomatidae</taxon>
        <taxon>Novymonas</taxon>
    </lineage>
</organism>
<feature type="signal peptide" evidence="1">
    <location>
        <begin position="1"/>
        <end position="24"/>
    </location>
</feature>
<dbReference type="Gene3D" id="3.40.50.1820">
    <property type="entry name" value="alpha/beta hydrolase"/>
    <property type="match status" value="1"/>
</dbReference>
<comment type="caution">
    <text evidence="3">The sequence shown here is derived from an EMBL/GenBank/DDBJ whole genome shotgun (WGS) entry which is preliminary data.</text>
</comment>
<dbReference type="GO" id="GO:0006629">
    <property type="term" value="P:lipid metabolic process"/>
    <property type="evidence" value="ECO:0007669"/>
    <property type="project" value="InterPro"/>
</dbReference>
<gene>
    <name evidence="3" type="ORF">NESM_000743200</name>
</gene>
<dbReference type="InterPro" id="IPR051218">
    <property type="entry name" value="Sec_MonoDiacylglyc_Lipase"/>
</dbReference>
<evidence type="ECO:0000256" key="1">
    <source>
        <dbReference type="SAM" id="SignalP"/>
    </source>
</evidence>
<dbReference type="InterPro" id="IPR029058">
    <property type="entry name" value="AB_hydrolase_fold"/>
</dbReference>
<accession>A0AAW0EUV9</accession>
<dbReference type="PANTHER" id="PTHR45856:SF25">
    <property type="entry name" value="FUNGAL LIPASE-LIKE DOMAIN-CONTAINING PROTEIN"/>
    <property type="match status" value="1"/>
</dbReference>
<dbReference type="Proteomes" id="UP001430356">
    <property type="component" value="Unassembled WGS sequence"/>
</dbReference>
<dbReference type="InterPro" id="IPR002921">
    <property type="entry name" value="Fungal_lipase-type"/>
</dbReference>
<name>A0AAW0EUV9_9TRYP</name>
<dbReference type="PANTHER" id="PTHR45856">
    <property type="entry name" value="ALPHA/BETA-HYDROLASES SUPERFAMILY PROTEIN"/>
    <property type="match status" value="1"/>
</dbReference>
<keyword evidence="4" id="KW-1185">Reference proteome</keyword>